<proteinExistence type="predicted"/>
<keyword evidence="2" id="KW-1185">Reference proteome</keyword>
<dbReference type="OrthoDB" id="408888at2759"/>
<sequence>MSLMPLGVLFNRSASKQLEPQLAISELFLLQYGISMKPGDQGQPGPSTKAAYGEIAAAVHVADKAIIPNVINAVLHRFGEMCAQHALVQVDFAPLGELKCEHQRLEFVSSSVQAKEAHRADLLMSSPRLRLMIVSLRDSEVR</sequence>
<evidence type="ECO:0000313" key="1">
    <source>
        <dbReference type="EMBL" id="CAE7342869.1"/>
    </source>
</evidence>
<dbReference type="Proteomes" id="UP000601435">
    <property type="component" value="Unassembled WGS sequence"/>
</dbReference>
<dbReference type="AlphaFoldDB" id="A0A812PD24"/>
<evidence type="ECO:0000313" key="2">
    <source>
        <dbReference type="Proteomes" id="UP000601435"/>
    </source>
</evidence>
<accession>A0A812PD24</accession>
<reference evidence="1" key="1">
    <citation type="submission" date="2021-02" db="EMBL/GenBank/DDBJ databases">
        <authorList>
            <person name="Dougan E. K."/>
            <person name="Rhodes N."/>
            <person name="Thang M."/>
            <person name="Chan C."/>
        </authorList>
    </citation>
    <scope>NUCLEOTIDE SEQUENCE</scope>
</reference>
<comment type="caution">
    <text evidence="1">The sequence shown here is derived from an EMBL/GenBank/DDBJ whole genome shotgun (WGS) entry which is preliminary data.</text>
</comment>
<gene>
    <name evidence="1" type="ORF">SNEC2469_LOCUS8853</name>
</gene>
<name>A0A812PD24_9DINO</name>
<dbReference type="EMBL" id="CAJNJA010014463">
    <property type="protein sequence ID" value="CAE7342869.1"/>
    <property type="molecule type" value="Genomic_DNA"/>
</dbReference>
<protein>
    <submittedName>
        <fullName evidence="1">Uncharacterized protein</fullName>
    </submittedName>
</protein>
<organism evidence="1 2">
    <name type="scientific">Symbiodinium necroappetens</name>
    <dbReference type="NCBI Taxonomy" id="1628268"/>
    <lineage>
        <taxon>Eukaryota</taxon>
        <taxon>Sar</taxon>
        <taxon>Alveolata</taxon>
        <taxon>Dinophyceae</taxon>
        <taxon>Suessiales</taxon>
        <taxon>Symbiodiniaceae</taxon>
        <taxon>Symbiodinium</taxon>
    </lineage>
</organism>